<proteinExistence type="inferred from homology"/>
<evidence type="ECO:0000256" key="4">
    <source>
        <dbReference type="SAM" id="SignalP"/>
    </source>
</evidence>
<reference evidence="6 7" key="1">
    <citation type="submission" date="2023-11" db="EMBL/GenBank/DDBJ databases">
        <title>Actinomadura monticuli sp. nov., isolated from volcanic ash.</title>
        <authorList>
            <person name="Lee S.D."/>
            <person name="Yang H."/>
            <person name="Kim I.S."/>
        </authorList>
    </citation>
    <scope>NUCLEOTIDE SEQUENCE [LARGE SCALE GENOMIC DNA]</scope>
    <source>
        <strain evidence="6 7">DSM 45346</strain>
    </source>
</reference>
<dbReference type="InterPro" id="IPR028082">
    <property type="entry name" value="Peripla_BP_I"/>
</dbReference>
<dbReference type="RefSeq" id="WP_371946252.1">
    <property type="nucleotide sequence ID" value="NZ_JAXCEH010000045.1"/>
</dbReference>
<evidence type="ECO:0000256" key="2">
    <source>
        <dbReference type="ARBA" id="ARBA00007639"/>
    </source>
</evidence>
<name>A0ABV4R8K1_9ACTN</name>
<evidence type="ECO:0000256" key="3">
    <source>
        <dbReference type="ARBA" id="ARBA00022729"/>
    </source>
</evidence>
<dbReference type="PANTHER" id="PTHR46847:SF1">
    <property type="entry name" value="D-ALLOSE-BINDING PERIPLASMIC PROTEIN-RELATED"/>
    <property type="match status" value="1"/>
</dbReference>
<dbReference type="EMBL" id="JAXCEH010000045">
    <property type="protein sequence ID" value="MFA1559235.1"/>
    <property type="molecule type" value="Genomic_DNA"/>
</dbReference>
<dbReference type="PROSITE" id="PS51257">
    <property type="entry name" value="PROKAR_LIPOPROTEIN"/>
    <property type="match status" value="1"/>
</dbReference>
<dbReference type="Gene3D" id="3.40.50.2300">
    <property type="match status" value="2"/>
</dbReference>
<dbReference type="Pfam" id="PF13407">
    <property type="entry name" value="Peripla_BP_4"/>
    <property type="match status" value="1"/>
</dbReference>
<evidence type="ECO:0000259" key="5">
    <source>
        <dbReference type="Pfam" id="PF13407"/>
    </source>
</evidence>
<comment type="caution">
    <text evidence="6">The sequence shown here is derived from an EMBL/GenBank/DDBJ whole genome shotgun (WGS) entry which is preliminary data.</text>
</comment>
<comment type="similarity">
    <text evidence="2">Belongs to the bacterial solute-binding protein 2 family.</text>
</comment>
<protein>
    <submittedName>
        <fullName evidence="6">Sugar ABC transporter substrate-binding protein</fullName>
    </submittedName>
</protein>
<dbReference type="InterPro" id="IPR025997">
    <property type="entry name" value="SBP_2_dom"/>
</dbReference>
<feature type="domain" description="Periplasmic binding protein" evidence="5">
    <location>
        <begin position="73"/>
        <end position="322"/>
    </location>
</feature>
<comment type="subcellular location">
    <subcellularLocation>
        <location evidence="1">Cell envelope</location>
    </subcellularLocation>
</comment>
<organism evidence="6 7">
    <name type="scientific">Actinomadura chokoriensis</name>
    <dbReference type="NCBI Taxonomy" id="454156"/>
    <lineage>
        <taxon>Bacteria</taxon>
        <taxon>Bacillati</taxon>
        <taxon>Actinomycetota</taxon>
        <taxon>Actinomycetes</taxon>
        <taxon>Streptosporangiales</taxon>
        <taxon>Thermomonosporaceae</taxon>
        <taxon>Actinomadura</taxon>
    </lineage>
</organism>
<feature type="signal peptide" evidence="4">
    <location>
        <begin position="1"/>
        <end position="26"/>
    </location>
</feature>
<dbReference type="CDD" id="cd01536">
    <property type="entry name" value="PBP1_ABC_sugar_binding-like"/>
    <property type="match status" value="1"/>
</dbReference>
<evidence type="ECO:0000313" key="7">
    <source>
        <dbReference type="Proteomes" id="UP001569904"/>
    </source>
</evidence>
<keyword evidence="7" id="KW-1185">Reference proteome</keyword>
<evidence type="ECO:0000313" key="6">
    <source>
        <dbReference type="EMBL" id="MFA1559235.1"/>
    </source>
</evidence>
<dbReference type="Proteomes" id="UP001569904">
    <property type="component" value="Unassembled WGS sequence"/>
</dbReference>
<dbReference type="SUPFAM" id="SSF53822">
    <property type="entry name" value="Periplasmic binding protein-like I"/>
    <property type="match status" value="1"/>
</dbReference>
<evidence type="ECO:0000256" key="1">
    <source>
        <dbReference type="ARBA" id="ARBA00004196"/>
    </source>
</evidence>
<feature type="chain" id="PRO_5047537722" evidence="4">
    <location>
        <begin position="27"/>
        <end position="383"/>
    </location>
</feature>
<accession>A0ABV4R8K1</accession>
<sequence length="383" mass="40328">MRPTWLKAAVLGTAAAMTLVACGNSAETTSTPSASAPSTPSAPALSKSELEALAVAASKKAGSPTKVPKITIGYLRYVAQSPADQRMYESAVAAAKILGWTVIQCDGQGDPAKMAACGNTLLDQNIDVLLNDGIPQTVIATALQRAKREGVPAVYSGGSLDEADLYTAGYVPPDGEMGTALAAYVAGQMKGRSGGAIVQGFPASWGVERVDALKAAGVKIASQQDADATNLVQGTQQQIAAQLNQHPDASAVWITFETAVLGAAQALKARYPGKAYPDRPLLATFYANRPTLDLMRKGEVDAAVENSLEWSSWTAIDQLAELKARNTPMSKDVRPNYGEGLDFWRSTLVTKDNLPPAGQLVPPPVDYETFFTAKWKHEFGAGS</sequence>
<gene>
    <name evidence="6" type="ORF">SM436_36550</name>
</gene>
<dbReference type="PANTHER" id="PTHR46847">
    <property type="entry name" value="D-ALLOSE-BINDING PERIPLASMIC PROTEIN-RELATED"/>
    <property type="match status" value="1"/>
</dbReference>
<keyword evidence="3 4" id="KW-0732">Signal</keyword>